<dbReference type="EMBL" id="KI394767">
    <property type="protein sequence ID" value="ERN01563.1"/>
    <property type="molecule type" value="Genomic_DNA"/>
</dbReference>
<evidence type="ECO:0000313" key="2">
    <source>
        <dbReference type="EMBL" id="ERN01563.1"/>
    </source>
</evidence>
<keyword evidence="3" id="KW-1185">Reference proteome</keyword>
<feature type="transmembrane region" description="Helical" evidence="1">
    <location>
        <begin position="47"/>
        <end position="65"/>
    </location>
</feature>
<accession>W1P0U8</accession>
<feature type="non-terminal residue" evidence="2">
    <location>
        <position position="109"/>
    </location>
</feature>
<evidence type="ECO:0000256" key="1">
    <source>
        <dbReference type="SAM" id="Phobius"/>
    </source>
</evidence>
<evidence type="ECO:0000313" key="3">
    <source>
        <dbReference type="Proteomes" id="UP000017836"/>
    </source>
</evidence>
<organism evidence="2 3">
    <name type="scientific">Amborella trichopoda</name>
    <dbReference type="NCBI Taxonomy" id="13333"/>
    <lineage>
        <taxon>Eukaryota</taxon>
        <taxon>Viridiplantae</taxon>
        <taxon>Streptophyta</taxon>
        <taxon>Embryophyta</taxon>
        <taxon>Tracheophyta</taxon>
        <taxon>Spermatophyta</taxon>
        <taxon>Magnoliopsida</taxon>
        <taxon>Amborellales</taxon>
        <taxon>Amborellaceae</taxon>
        <taxon>Amborella</taxon>
    </lineage>
</organism>
<dbReference type="AlphaFoldDB" id="W1P0U8"/>
<dbReference type="HOGENOM" id="CLU_2190656_0_0_1"/>
<name>W1P0U8_AMBTC</name>
<sequence>MVVDELGTLTDSWESLLGCSGFVDGRYGVVARVPLWMGYVFEKVRKLGYAVGMVFYGFAVWGVFVTWQHLEVVMMWLSDCYNHKFAPQTFLVSLAMSAVPFLEYRSPFL</sequence>
<gene>
    <name evidence="2" type="ORF">AMTR_s00002p00271800</name>
</gene>
<dbReference type="Gramene" id="ERN01563">
    <property type="protein sequence ID" value="ERN01563"/>
    <property type="gene ID" value="AMTR_s00002p00271800"/>
</dbReference>
<keyword evidence="1" id="KW-0472">Membrane</keyword>
<keyword evidence="1" id="KW-0812">Transmembrane</keyword>
<proteinExistence type="predicted"/>
<reference evidence="3" key="1">
    <citation type="journal article" date="2013" name="Science">
        <title>The Amborella genome and the evolution of flowering plants.</title>
        <authorList>
            <consortium name="Amborella Genome Project"/>
        </authorList>
    </citation>
    <scope>NUCLEOTIDE SEQUENCE [LARGE SCALE GENOMIC DNA]</scope>
</reference>
<dbReference type="Proteomes" id="UP000017836">
    <property type="component" value="Unassembled WGS sequence"/>
</dbReference>
<keyword evidence="1" id="KW-1133">Transmembrane helix</keyword>
<protein>
    <submittedName>
        <fullName evidence="2">Uncharacterized protein</fullName>
    </submittedName>
</protein>